<dbReference type="NCBIfam" id="NF003337">
    <property type="entry name" value="PRK04342.1-6"/>
    <property type="match status" value="1"/>
</dbReference>
<comment type="cofactor">
    <cofactor evidence="2 11">
        <name>Mg(2+)</name>
        <dbReference type="ChEBI" id="CHEBI:18420"/>
    </cofactor>
</comment>
<dbReference type="InterPro" id="IPR036078">
    <property type="entry name" value="Spo11/TopoVI_A_sf"/>
</dbReference>
<keyword evidence="8 11" id="KW-0799">Topoisomerase</keyword>
<evidence type="ECO:0000256" key="10">
    <source>
        <dbReference type="ARBA" id="ARBA00023235"/>
    </source>
</evidence>
<dbReference type="GO" id="GO:0005524">
    <property type="term" value="F:ATP binding"/>
    <property type="evidence" value="ECO:0007669"/>
    <property type="project" value="UniProtKB-KW"/>
</dbReference>
<protein>
    <recommendedName>
        <fullName evidence="11">Type 2 DNA topoisomerase 6 subunit A</fullName>
        <ecNumber evidence="11">5.6.2.2</ecNumber>
    </recommendedName>
    <alternativeName>
        <fullName evidence="11">Type II DNA topoisomerase VI subunit A</fullName>
    </alternativeName>
</protein>
<evidence type="ECO:0000256" key="11">
    <source>
        <dbReference type="HAMAP-Rule" id="MF_00132"/>
    </source>
</evidence>
<evidence type="ECO:0000256" key="4">
    <source>
        <dbReference type="ARBA" id="ARBA00022723"/>
    </source>
</evidence>
<dbReference type="HAMAP" id="MF_00132">
    <property type="entry name" value="Top6A"/>
    <property type="match status" value="1"/>
</dbReference>
<dbReference type="InterPro" id="IPR036388">
    <property type="entry name" value="WH-like_DNA-bd_sf"/>
</dbReference>
<evidence type="ECO:0000256" key="5">
    <source>
        <dbReference type="ARBA" id="ARBA00022741"/>
    </source>
</evidence>
<name>N6V232_9EURY</name>
<evidence type="ECO:0000256" key="9">
    <source>
        <dbReference type="ARBA" id="ARBA00023125"/>
    </source>
</evidence>
<dbReference type="Proteomes" id="UP000053695">
    <property type="component" value="Unassembled WGS sequence"/>
</dbReference>
<accession>N6V232</accession>
<dbReference type="Gene3D" id="3.40.1360.10">
    <property type="match status" value="1"/>
</dbReference>
<keyword evidence="17" id="KW-1185">Reference proteome</keyword>
<feature type="active site" description="O-(5'-phospho-DNA)-tyrosine intermediate" evidence="11 12">
    <location>
        <position position="103"/>
    </location>
</feature>
<evidence type="ECO:0000256" key="8">
    <source>
        <dbReference type="ARBA" id="ARBA00023029"/>
    </source>
</evidence>
<dbReference type="AlphaFoldDB" id="N6V232"/>
<evidence type="ECO:0000256" key="1">
    <source>
        <dbReference type="ARBA" id="ARBA00000185"/>
    </source>
</evidence>
<comment type="subunit">
    <text evidence="11">Homodimer. Heterotetramer of two Top6A and two Top6B chains.</text>
</comment>
<dbReference type="PATRIC" id="fig|1069083.5.peg.518"/>
<dbReference type="InterPro" id="IPR002815">
    <property type="entry name" value="Spo11/TopoVI_A"/>
</dbReference>
<evidence type="ECO:0000256" key="7">
    <source>
        <dbReference type="ARBA" id="ARBA00022842"/>
    </source>
</evidence>
<keyword evidence="5 11" id="KW-0547">Nucleotide-binding</keyword>
<feature type="domain" description="Spo11/DNA topoisomerase VI subunit A N-terminal" evidence="13">
    <location>
        <begin position="76"/>
        <end position="138"/>
    </location>
</feature>
<dbReference type="InterPro" id="IPR004085">
    <property type="entry name" value="TopoVI_A"/>
</dbReference>
<dbReference type="GO" id="GO:0003918">
    <property type="term" value="F:DNA topoisomerase type II (double strand cut, ATP-hydrolyzing) activity"/>
    <property type="evidence" value="ECO:0007669"/>
    <property type="project" value="UniProtKB-UniRule"/>
</dbReference>
<feature type="domain" description="Type II DNA topoisomerase VI subunit A all-beta" evidence="14">
    <location>
        <begin position="142"/>
        <end position="189"/>
    </location>
</feature>
<dbReference type="SUPFAM" id="SSF56726">
    <property type="entry name" value="DNA topoisomerase IV, alpha subunit"/>
    <property type="match status" value="1"/>
</dbReference>
<dbReference type="EMBL" id="APMM01000017">
    <property type="protein sequence ID" value="ENN96343.1"/>
    <property type="molecule type" value="Genomic_DNA"/>
</dbReference>
<keyword evidence="6 11" id="KW-0067">ATP-binding</keyword>
<feature type="domain" description="Topoisomerase 6 subunit A/Spo11 TOPRIM" evidence="15">
    <location>
        <begin position="192"/>
        <end position="361"/>
    </location>
</feature>
<reference evidence="16 17" key="1">
    <citation type="journal article" date="2013" name="Genome Announc.">
        <title>Draft Genome Sequence of a Highly Flagellated, Fast-Swimming Archaeon, Methanocaldococcus villosus Strain KIN24-T80 (DSM 22612).</title>
        <authorList>
            <person name="Thennarasu S."/>
            <person name="Polireddy D."/>
            <person name="Antony A."/>
            <person name="Yada M.R."/>
            <person name="Algarawi S."/>
            <person name="Sivakumar N."/>
        </authorList>
    </citation>
    <scope>NUCLEOTIDE SEQUENCE [LARGE SCALE GENOMIC DNA]</scope>
    <source>
        <strain evidence="16 17">KIN24-T80</strain>
    </source>
</reference>
<keyword evidence="10 11" id="KW-0413">Isomerase</keyword>
<sequence length="369" mass="41818">MANIPKIPKKPREIAKQKIMELAKKMYEDLKKGIRPKIKMPIRSLSNALFDRDKGSFTLAGKEKTRTLTVSQAKIFAQTAKMLELAKQLLDTDDFATLREAYYVSKNWGEARFDDQQVSNNVIEDLEAALGVLREHLGFIPEEDGSAVVGPLKIIEETSEGELVVDCRKLGTGAYNIPNDVTKLNLETNADFVLAIETSGMFARLNAERFWDKHNCILVSLKGVPARATRRFIKRLNEEFDLPVLVFTDGDPYGYLNIYRTLKVGSGKSVHLADKLSIPDARLIGVTPQDIIDYDLPTHPLKEQDIKRIKDGLNNDDFVRSFPKWQEALKQMLKMGVRAEQQSLAKYGLKYVVNTYLPEKIKDDSTWLP</sequence>
<keyword evidence="9 11" id="KW-0238">DNA-binding</keyword>
<evidence type="ECO:0000259" key="14">
    <source>
        <dbReference type="Pfam" id="PF20768"/>
    </source>
</evidence>
<dbReference type="CDD" id="cd00223">
    <property type="entry name" value="TOPRIM_TopoIIB_SPO"/>
    <property type="match status" value="1"/>
</dbReference>
<dbReference type="InterPro" id="IPR013049">
    <property type="entry name" value="Spo11/TopoVI_A_N"/>
</dbReference>
<keyword evidence="4 11" id="KW-0479">Metal-binding</keyword>
<dbReference type="Pfam" id="PF20768">
    <property type="entry name" value="Topo_VI_alpha"/>
    <property type="match status" value="1"/>
</dbReference>
<dbReference type="GO" id="GO:0005694">
    <property type="term" value="C:chromosome"/>
    <property type="evidence" value="ECO:0007669"/>
    <property type="project" value="InterPro"/>
</dbReference>
<evidence type="ECO:0000256" key="12">
    <source>
        <dbReference type="PROSITE-ProRule" id="PRU01385"/>
    </source>
</evidence>
<dbReference type="STRING" id="1069083.GCA_000371805_00081"/>
<gene>
    <name evidence="11" type="primary">top6A</name>
    <name evidence="16" type="ORF">J422_02644</name>
</gene>
<dbReference type="GO" id="GO:0006265">
    <property type="term" value="P:DNA topological change"/>
    <property type="evidence" value="ECO:0007669"/>
    <property type="project" value="UniProtKB-UniRule"/>
</dbReference>
<dbReference type="InterPro" id="IPR049333">
    <property type="entry name" value="Topo_VI_alpha"/>
</dbReference>
<comment type="similarity">
    <text evidence="3 11 12">Belongs to the TOP6A family.</text>
</comment>
<comment type="function">
    <text evidence="11">Relaxes both positive and negative superturns and exhibits a strong decatenase activity.</text>
</comment>
<proteinExistence type="inferred from homology"/>
<dbReference type="PROSITE" id="PS52041">
    <property type="entry name" value="TOPO_IIB"/>
    <property type="match status" value="1"/>
</dbReference>
<evidence type="ECO:0000259" key="15">
    <source>
        <dbReference type="Pfam" id="PF21180"/>
    </source>
</evidence>
<dbReference type="PANTHER" id="PTHR10848">
    <property type="entry name" value="MEIOTIC RECOMBINATION PROTEIN SPO11"/>
    <property type="match status" value="1"/>
</dbReference>
<feature type="binding site" evidence="11">
    <location>
        <position position="249"/>
    </location>
    <ligand>
        <name>Mg(2+)</name>
        <dbReference type="ChEBI" id="CHEBI:18420"/>
    </ligand>
</feature>
<dbReference type="InterPro" id="IPR034136">
    <property type="entry name" value="TOPRIM_Topo6A/Spo11"/>
</dbReference>
<dbReference type="EC" id="5.6.2.2" evidence="11"/>
<dbReference type="GO" id="GO:0003677">
    <property type="term" value="F:DNA binding"/>
    <property type="evidence" value="ECO:0007669"/>
    <property type="project" value="UniProtKB-UniRule"/>
</dbReference>
<dbReference type="RefSeq" id="WP_004590565.1">
    <property type="nucleotide sequence ID" value="NZ_APMM01000017.1"/>
</dbReference>
<evidence type="ECO:0000313" key="16">
    <source>
        <dbReference type="EMBL" id="ENN96343.1"/>
    </source>
</evidence>
<organism evidence="16 17">
    <name type="scientific">Methanocaldococcus villosus KIN24-T80</name>
    <dbReference type="NCBI Taxonomy" id="1069083"/>
    <lineage>
        <taxon>Archaea</taxon>
        <taxon>Methanobacteriati</taxon>
        <taxon>Methanobacteriota</taxon>
        <taxon>Methanomada group</taxon>
        <taxon>Methanococci</taxon>
        <taxon>Methanococcales</taxon>
        <taxon>Methanocaldococcaceae</taxon>
        <taxon>Methanocaldococcus</taxon>
    </lineage>
</organism>
<feature type="binding site" evidence="11">
    <location>
        <position position="197"/>
    </location>
    <ligand>
        <name>Mg(2+)</name>
        <dbReference type="ChEBI" id="CHEBI:18420"/>
    </ligand>
</feature>
<dbReference type="GO" id="GO:0000287">
    <property type="term" value="F:magnesium ion binding"/>
    <property type="evidence" value="ECO:0007669"/>
    <property type="project" value="UniProtKB-UniRule"/>
</dbReference>
<evidence type="ECO:0000256" key="2">
    <source>
        <dbReference type="ARBA" id="ARBA00001946"/>
    </source>
</evidence>
<evidence type="ECO:0000259" key="13">
    <source>
        <dbReference type="Pfam" id="PF04406"/>
    </source>
</evidence>
<evidence type="ECO:0000256" key="3">
    <source>
        <dbReference type="ARBA" id="ARBA00006559"/>
    </source>
</evidence>
<evidence type="ECO:0000313" key="17">
    <source>
        <dbReference type="Proteomes" id="UP000053695"/>
    </source>
</evidence>
<comment type="caution">
    <text evidence="16">The sequence shown here is derived from an EMBL/GenBank/DDBJ whole genome shotgun (WGS) entry which is preliminary data.</text>
</comment>
<keyword evidence="7 11" id="KW-0460">Magnesium</keyword>
<dbReference type="Pfam" id="PF21180">
    <property type="entry name" value="TOP6A-Spo11_Toprim"/>
    <property type="match status" value="1"/>
</dbReference>
<dbReference type="Pfam" id="PF04406">
    <property type="entry name" value="TP6A_N"/>
    <property type="match status" value="1"/>
</dbReference>
<dbReference type="GO" id="GO:0006260">
    <property type="term" value="P:DNA replication"/>
    <property type="evidence" value="ECO:0007669"/>
    <property type="project" value="UniProtKB-UniRule"/>
</dbReference>
<evidence type="ECO:0000256" key="6">
    <source>
        <dbReference type="ARBA" id="ARBA00022840"/>
    </source>
</evidence>
<comment type="catalytic activity">
    <reaction evidence="1 11 12">
        <text>ATP-dependent breakage, passage and rejoining of double-stranded DNA.</text>
        <dbReference type="EC" id="5.6.2.2"/>
    </reaction>
</comment>
<dbReference type="PANTHER" id="PTHR10848:SF0">
    <property type="entry name" value="MEIOTIC RECOMBINATION PROTEIN SPO11"/>
    <property type="match status" value="1"/>
</dbReference>
<dbReference type="PRINTS" id="PR01552">
    <property type="entry name" value="TPISMRASE6A"/>
</dbReference>
<dbReference type="OrthoDB" id="5866at2157"/>
<dbReference type="Gene3D" id="1.10.10.10">
    <property type="entry name" value="Winged helix-like DNA-binding domain superfamily/Winged helix DNA-binding domain"/>
    <property type="match status" value="1"/>
</dbReference>
<dbReference type="PRINTS" id="PR01550">
    <property type="entry name" value="TOP6AFAMILY"/>
</dbReference>